<name>A0A7J0D7R8_9ERIC</name>
<gene>
    <name evidence="1" type="ORF">Acr_00g0005380</name>
</gene>
<keyword evidence="2" id="KW-1185">Reference proteome</keyword>
<dbReference type="EMBL" id="BJWL01000071">
    <property type="protein sequence ID" value="GFS29099.1"/>
    <property type="molecule type" value="Genomic_DNA"/>
</dbReference>
<evidence type="ECO:0000313" key="1">
    <source>
        <dbReference type="EMBL" id="GFS29099.1"/>
    </source>
</evidence>
<organism evidence="1 2">
    <name type="scientific">Actinidia rufa</name>
    <dbReference type="NCBI Taxonomy" id="165716"/>
    <lineage>
        <taxon>Eukaryota</taxon>
        <taxon>Viridiplantae</taxon>
        <taxon>Streptophyta</taxon>
        <taxon>Embryophyta</taxon>
        <taxon>Tracheophyta</taxon>
        <taxon>Spermatophyta</taxon>
        <taxon>Magnoliopsida</taxon>
        <taxon>eudicotyledons</taxon>
        <taxon>Gunneridae</taxon>
        <taxon>Pentapetalae</taxon>
        <taxon>asterids</taxon>
        <taxon>Ericales</taxon>
        <taxon>Actinidiaceae</taxon>
        <taxon>Actinidia</taxon>
    </lineage>
</organism>
<dbReference type="AlphaFoldDB" id="A0A7J0D7R8"/>
<sequence>MGNVQRIRDDCLRCCCGPSWVLRRSIELLQTVDFPEYSRAQLGHLSKIVVPIPVDVLHQCQITGLYQILYSQVHNVLRKHDNLRKGKASVLILSSVNCGDLPLELSRSKLWVPKLKSFSWSRGGELDLTEARAGAGAIGGNEIATGLWTAGVAIVLDFWGERASPRFFTFGGMSTSEFESIALPPIKERLISSLTTGRTGGNTRLVISSSKLIIQYWSNHNQDRNCQFPLVNFFTLFTLHLFLNSDGRQFEGVGIT</sequence>
<comment type="caution">
    <text evidence="1">The sequence shown here is derived from an EMBL/GenBank/DDBJ whole genome shotgun (WGS) entry which is preliminary data.</text>
</comment>
<evidence type="ECO:0000313" key="2">
    <source>
        <dbReference type="Proteomes" id="UP000585474"/>
    </source>
</evidence>
<dbReference type="Proteomes" id="UP000585474">
    <property type="component" value="Unassembled WGS sequence"/>
</dbReference>
<proteinExistence type="predicted"/>
<protein>
    <submittedName>
        <fullName evidence="1">Uncharacterized protein</fullName>
    </submittedName>
</protein>
<reference evidence="2" key="1">
    <citation type="submission" date="2019-07" db="EMBL/GenBank/DDBJ databases">
        <title>De Novo Assembly of kiwifruit Actinidia rufa.</title>
        <authorList>
            <person name="Sugita-Konishi S."/>
            <person name="Sato K."/>
            <person name="Mori E."/>
            <person name="Abe Y."/>
            <person name="Kisaki G."/>
            <person name="Hamano K."/>
            <person name="Suezawa K."/>
            <person name="Otani M."/>
            <person name="Fukuda T."/>
            <person name="Manabe T."/>
            <person name="Gomi K."/>
            <person name="Tabuchi M."/>
            <person name="Akimitsu K."/>
            <person name="Kataoka I."/>
        </authorList>
    </citation>
    <scope>NUCLEOTIDE SEQUENCE [LARGE SCALE GENOMIC DNA]</scope>
    <source>
        <strain evidence="2">cv. Fuchu</strain>
    </source>
</reference>
<accession>A0A7J0D7R8</accession>